<organism evidence="1 2">
    <name type="scientific">Escovopsis weberi</name>
    <dbReference type="NCBI Taxonomy" id="150374"/>
    <lineage>
        <taxon>Eukaryota</taxon>
        <taxon>Fungi</taxon>
        <taxon>Dikarya</taxon>
        <taxon>Ascomycota</taxon>
        <taxon>Pezizomycotina</taxon>
        <taxon>Sordariomycetes</taxon>
        <taxon>Hypocreomycetidae</taxon>
        <taxon>Hypocreales</taxon>
        <taxon>Hypocreaceae</taxon>
        <taxon>Escovopsis</taxon>
    </lineage>
</organism>
<evidence type="ECO:0000313" key="1">
    <source>
        <dbReference type="EMBL" id="KOS18833.1"/>
    </source>
</evidence>
<keyword evidence="2" id="KW-1185">Reference proteome</keyword>
<accession>A0A0M9VTI7</accession>
<evidence type="ECO:0000313" key="2">
    <source>
        <dbReference type="Proteomes" id="UP000053831"/>
    </source>
</evidence>
<protein>
    <submittedName>
        <fullName evidence="1">Uncharacterized protein</fullName>
    </submittedName>
</protein>
<proteinExistence type="predicted"/>
<sequence>MFWSRVSAAFSFFSDITVNITIPINIAFTITKSIDVVFGAEGGGLFYRWSMTGGEVNGSRAHSWLQNSLSVILVWNP</sequence>
<comment type="caution">
    <text evidence="1">The sequence shown here is derived from an EMBL/GenBank/DDBJ whole genome shotgun (WGS) entry which is preliminary data.</text>
</comment>
<gene>
    <name evidence="1" type="ORF">ESCO_001202</name>
</gene>
<dbReference type="EMBL" id="LGSR01000020">
    <property type="protein sequence ID" value="KOS18833.1"/>
    <property type="molecule type" value="Genomic_DNA"/>
</dbReference>
<reference evidence="1 2" key="1">
    <citation type="submission" date="2015-07" db="EMBL/GenBank/DDBJ databases">
        <title>The genome of the fungus Escovopsis weberi, a specialized disease agent of ant agriculture.</title>
        <authorList>
            <person name="de Man T.J."/>
            <person name="Stajich J.E."/>
            <person name="Kubicek C.P."/>
            <person name="Chenthamara K."/>
            <person name="Atanasova L."/>
            <person name="Druzhinina I.S."/>
            <person name="Birnbaum S."/>
            <person name="Barribeau S.M."/>
            <person name="Teiling C."/>
            <person name="Suen G."/>
            <person name="Currie C."/>
            <person name="Gerardo N.M."/>
        </authorList>
    </citation>
    <scope>NUCLEOTIDE SEQUENCE [LARGE SCALE GENOMIC DNA]</scope>
</reference>
<dbReference type="AlphaFoldDB" id="A0A0M9VTI7"/>
<dbReference type="Proteomes" id="UP000053831">
    <property type="component" value="Unassembled WGS sequence"/>
</dbReference>
<name>A0A0M9VTI7_ESCWE</name>